<comment type="caution">
    <text evidence="5">The sequence shown here is derived from an EMBL/GenBank/DDBJ whole genome shotgun (WGS) entry which is preliminary data.</text>
</comment>
<proteinExistence type="inferred from homology"/>
<evidence type="ECO:0000313" key="6">
    <source>
        <dbReference type="Proteomes" id="UP000548867"/>
    </source>
</evidence>
<dbReference type="NCBIfam" id="TIGR01845">
    <property type="entry name" value="outer_NodT"/>
    <property type="match status" value="1"/>
</dbReference>
<dbReference type="GO" id="GO:0015562">
    <property type="term" value="F:efflux transmembrane transporter activity"/>
    <property type="evidence" value="ECO:0007669"/>
    <property type="project" value="InterPro"/>
</dbReference>
<name>A0A7W6CK73_9SPHN</name>
<dbReference type="Proteomes" id="UP000548867">
    <property type="component" value="Unassembled WGS sequence"/>
</dbReference>
<comment type="subcellular location">
    <subcellularLocation>
        <location evidence="2">Cell membrane</location>
        <topology evidence="2">Lipid-anchor</topology>
    </subcellularLocation>
</comment>
<comment type="similarity">
    <text evidence="1 2">Belongs to the outer membrane factor (OMF) (TC 1.B.17) family.</text>
</comment>
<dbReference type="PANTHER" id="PTHR30203">
    <property type="entry name" value="OUTER MEMBRANE CATION EFFLUX PROTEIN"/>
    <property type="match status" value="1"/>
</dbReference>
<evidence type="ECO:0000256" key="1">
    <source>
        <dbReference type="ARBA" id="ARBA00007613"/>
    </source>
</evidence>
<keyword evidence="2" id="KW-1134">Transmembrane beta strand</keyword>
<sequence length="467" mass="49166">MLRMDKRWIGLLPLLAAACSQAPAYRPPAAPLPAKFADADKVWGEAQPAAPATDKAWWRALGDPALDAMEDRLEQDNPSLAAILAKHRLAMAALRQSKAATMPDVESGGTLTRNRQSDDRPLRGSTQPSYYEADTVSATVSYELDLWGRVRDSVKAARANAQASADDAAALRLALQADLASTWAAMRGADLEIAILSDAVGAYQRADDVTHHRYDGGIATGIDVGRADAQLADAQAQLAQVRAQRAVLAHAVATLAGIPAGEAKIDTLDHPLSVIGAPSALPAALLQRRPDIAAAERRMYAANRAIGVARAARFPQISLGGNGGFQSMAVSSLISAPNAFWALGPQFSLPIFDGGRIKARIESARADWDAAAANYRGGVLQAMREVEDGLTSMDQLQQEGAAQTRAATAAGQAAKLSYELYIKGANTLLDVVTAETAELAARRRAAQVATQRVQTSIALVRALGGAA</sequence>
<organism evidence="5 6">
    <name type="scientific">Novosphingobium sediminicola</name>
    <dbReference type="NCBI Taxonomy" id="563162"/>
    <lineage>
        <taxon>Bacteria</taxon>
        <taxon>Pseudomonadati</taxon>
        <taxon>Pseudomonadota</taxon>
        <taxon>Alphaproteobacteria</taxon>
        <taxon>Sphingomonadales</taxon>
        <taxon>Sphingomonadaceae</taxon>
        <taxon>Novosphingobium</taxon>
    </lineage>
</organism>
<dbReference type="AlphaFoldDB" id="A0A7W6CK73"/>
<dbReference type="Pfam" id="PF02321">
    <property type="entry name" value="OEP"/>
    <property type="match status" value="2"/>
</dbReference>
<dbReference type="InterPro" id="IPR003423">
    <property type="entry name" value="OMP_efflux"/>
</dbReference>
<feature type="region of interest" description="Disordered" evidence="4">
    <location>
        <begin position="100"/>
        <end position="130"/>
    </location>
</feature>
<feature type="chain" id="PRO_5031590775" evidence="2">
    <location>
        <begin position="25"/>
        <end position="467"/>
    </location>
</feature>
<keyword evidence="2 5" id="KW-0449">Lipoprotein</keyword>
<feature type="coiled-coil region" evidence="3">
    <location>
        <begin position="224"/>
        <end position="251"/>
    </location>
</feature>
<dbReference type="SUPFAM" id="SSF56954">
    <property type="entry name" value="Outer membrane efflux proteins (OEP)"/>
    <property type="match status" value="1"/>
</dbReference>
<keyword evidence="6" id="KW-1185">Reference proteome</keyword>
<keyword evidence="2" id="KW-0472">Membrane</keyword>
<dbReference type="RefSeq" id="WP_183625371.1">
    <property type="nucleotide sequence ID" value="NZ_JACIDX010000007.1"/>
</dbReference>
<keyword evidence="2" id="KW-0732">Signal</keyword>
<evidence type="ECO:0000256" key="4">
    <source>
        <dbReference type="SAM" id="MobiDB-lite"/>
    </source>
</evidence>
<gene>
    <name evidence="5" type="ORF">GGR38_002202</name>
</gene>
<dbReference type="PANTHER" id="PTHR30203:SF33">
    <property type="entry name" value="BLR4455 PROTEIN"/>
    <property type="match status" value="1"/>
</dbReference>
<keyword evidence="2" id="KW-0812">Transmembrane</keyword>
<dbReference type="InterPro" id="IPR010131">
    <property type="entry name" value="MdtP/NodT-like"/>
</dbReference>
<dbReference type="Gene3D" id="1.20.1600.10">
    <property type="entry name" value="Outer membrane efflux proteins (OEP)"/>
    <property type="match status" value="1"/>
</dbReference>
<dbReference type="EMBL" id="JACIDX010000007">
    <property type="protein sequence ID" value="MBB3955250.1"/>
    <property type="molecule type" value="Genomic_DNA"/>
</dbReference>
<dbReference type="PROSITE" id="PS51257">
    <property type="entry name" value="PROKAR_LIPOPROTEIN"/>
    <property type="match status" value="1"/>
</dbReference>
<accession>A0A7W6CK73</accession>
<keyword evidence="3" id="KW-0175">Coiled coil</keyword>
<dbReference type="GO" id="GO:0005886">
    <property type="term" value="C:plasma membrane"/>
    <property type="evidence" value="ECO:0007669"/>
    <property type="project" value="UniProtKB-SubCell"/>
</dbReference>
<dbReference type="Gene3D" id="2.20.200.10">
    <property type="entry name" value="Outer membrane efflux proteins (OEP)"/>
    <property type="match status" value="1"/>
</dbReference>
<evidence type="ECO:0000256" key="2">
    <source>
        <dbReference type="RuleBase" id="RU362097"/>
    </source>
</evidence>
<evidence type="ECO:0000256" key="3">
    <source>
        <dbReference type="SAM" id="Coils"/>
    </source>
</evidence>
<reference evidence="5 6" key="1">
    <citation type="submission" date="2020-08" db="EMBL/GenBank/DDBJ databases">
        <title>Genomic Encyclopedia of Type Strains, Phase IV (KMG-IV): sequencing the most valuable type-strain genomes for metagenomic binning, comparative biology and taxonomic classification.</title>
        <authorList>
            <person name="Goeker M."/>
        </authorList>
    </citation>
    <scope>NUCLEOTIDE SEQUENCE [LARGE SCALE GENOMIC DNA]</scope>
    <source>
        <strain evidence="5 6">DSM 27057</strain>
    </source>
</reference>
<evidence type="ECO:0000313" key="5">
    <source>
        <dbReference type="EMBL" id="MBB3955250.1"/>
    </source>
</evidence>
<keyword evidence="2" id="KW-0564">Palmitate</keyword>
<feature type="signal peptide" evidence="2">
    <location>
        <begin position="1"/>
        <end position="24"/>
    </location>
</feature>
<protein>
    <submittedName>
        <fullName evidence="5">NodT family efflux transporter outer membrane factor (OMF) lipoprotein</fullName>
    </submittedName>
</protein>